<comment type="subcellular location">
    <subcellularLocation>
        <location evidence="1">Cytoplasm</location>
    </subcellularLocation>
</comment>
<keyword evidence="4" id="KW-0963">Cytoplasm</keyword>
<reference evidence="11 12" key="1">
    <citation type="submission" date="2018-06" db="EMBL/GenBank/DDBJ databases">
        <authorList>
            <consortium name="Pathogen Informatics"/>
            <person name="Doyle S."/>
        </authorList>
    </citation>
    <scope>NUCLEOTIDE SEQUENCE [LARGE SCALE GENOMIC DNA]</scope>
    <source>
        <strain evidence="11 12">NCTC11819</strain>
    </source>
</reference>
<feature type="coiled-coil region" evidence="9">
    <location>
        <begin position="184"/>
        <end position="218"/>
    </location>
</feature>
<dbReference type="GO" id="GO:0005737">
    <property type="term" value="C:cytoplasm"/>
    <property type="evidence" value="ECO:0007669"/>
    <property type="project" value="UniProtKB-SubCell"/>
</dbReference>
<dbReference type="EMBL" id="UGGQ01000006">
    <property type="protein sequence ID" value="STO17271.1"/>
    <property type="molecule type" value="Genomic_DNA"/>
</dbReference>
<dbReference type="Pfam" id="PF05103">
    <property type="entry name" value="DivIVA"/>
    <property type="match status" value="1"/>
</dbReference>
<evidence type="ECO:0000313" key="11">
    <source>
        <dbReference type="EMBL" id="STO17271.1"/>
    </source>
</evidence>
<comment type="similarity">
    <text evidence="2">Belongs to the DivIVA family.</text>
</comment>
<keyword evidence="5 11" id="KW-0132">Cell division</keyword>
<evidence type="ECO:0000256" key="9">
    <source>
        <dbReference type="SAM" id="Coils"/>
    </source>
</evidence>
<keyword evidence="7" id="KW-0131">Cell cycle</keyword>
<keyword evidence="6 9" id="KW-0175">Coiled coil</keyword>
<evidence type="ECO:0000256" key="1">
    <source>
        <dbReference type="ARBA" id="ARBA00004496"/>
    </source>
</evidence>
<evidence type="ECO:0000256" key="2">
    <source>
        <dbReference type="ARBA" id="ARBA00009008"/>
    </source>
</evidence>
<dbReference type="NCBIfam" id="TIGR03544">
    <property type="entry name" value="DivI1A_domain"/>
    <property type="match status" value="1"/>
</dbReference>
<gene>
    <name evidence="11" type="ORF">NCTC11819_01856</name>
</gene>
<evidence type="ECO:0000256" key="7">
    <source>
        <dbReference type="ARBA" id="ARBA00023306"/>
    </source>
</evidence>
<dbReference type="PANTHER" id="PTHR35794">
    <property type="entry name" value="CELL DIVISION PROTEIN DIVIVA"/>
    <property type="match status" value="1"/>
</dbReference>
<sequence>MSYGIVRRLQSLIRRAAAPGQDEVTYMALLTTDDIVNKKFQPTKFREGYDQDEVDDFLDEVVNTLDAMTKERDGLKQQLEEAHRRITELETASVAPTPVTYVETEPQPEPQPEPQSEPAFVEPQPQPEPAPAAMPAMPQGENESTSAVSMLTMAQRLHDEYVQNGQQEGEEIIAKARVEADRIISEAEQEHSRVLAQLEQERGMLERKIEELRTFESDYRSQIRSYLEGVLADLAASAPNA</sequence>
<dbReference type="InterPro" id="IPR019933">
    <property type="entry name" value="DivIVA_domain"/>
</dbReference>
<evidence type="ECO:0000313" key="12">
    <source>
        <dbReference type="Proteomes" id="UP000255284"/>
    </source>
</evidence>
<feature type="region of interest" description="Disordered" evidence="10">
    <location>
        <begin position="102"/>
        <end position="141"/>
    </location>
</feature>
<feature type="coiled-coil region" evidence="9">
    <location>
        <begin position="58"/>
        <end position="92"/>
    </location>
</feature>
<accession>A0A378PEC9</accession>
<dbReference type="AlphaFoldDB" id="A0A378PEC9"/>
<dbReference type="InterPro" id="IPR007793">
    <property type="entry name" value="DivIVA_fam"/>
</dbReference>
<protein>
    <recommendedName>
        <fullName evidence="3">Cell wall synthesis protein Wag31</fullName>
    </recommendedName>
    <alternativeName>
        <fullName evidence="8">Antigen 84</fullName>
    </alternativeName>
</protein>
<dbReference type="Proteomes" id="UP000255284">
    <property type="component" value="Unassembled WGS sequence"/>
</dbReference>
<evidence type="ECO:0000256" key="3">
    <source>
        <dbReference type="ARBA" id="ARBA00018787"/>
    </source>
</evidence>
<comment type="caution">
    <text evidence="11">The sequence shown here is derived from an EMBL/GenBank/DDBJ whole genome shotgun (WGS) entry which is preliminary data.</text>
</comment>
<dbReference type="PANTHER" id="PTHR35794:SF2">
    <property type="entry name" value="CELL DIVISION PROTEIN DIVIVA"/>
    <property type="match status" value="1"/>
</dbReference>
<name>A0A378PEC9_9ACTO</name>
<proteinExistence type="inferred from homology"/>
<evidence type="ECO:0000256" key="6">
    <source>
        <dbReference type="ARBA" id="ARBA00023054"/>
    </source>
</evidence>
<evidence type="ECO:0000256" key="10">
    <source>
        <dbReference type="SAM" id="MobiDB-lite"/>
    </source>
</evidence>
<dbReference type="Gene3D" id="6.10.250.660">
    <property type="match status" value="1"/>
</dbReference>
<evidence type="ECO:0000256" key="5">
    <source>
        <dbReference type="ARBA" id="ARBA00022618"/>
    </source>
</evidence>
<dbReference type="GO" id="GO:0051301">
    <property type="term" value="P:cell division"/>
    <property type="evidence" value="ECO:0007669"/>
    <property type="project" value="UniProtKB-KW"/>
</dbReference>
<evidence type="ECO:0000256" key="4">
    <source>
        <dbReference type="ARBA" id="ARBA00022490"/>
    </source>
</evidence>
<organism evidence="11 12">
    <name type="scientific">Mobiluncus mulieris</name>
    <dbReference type="NCBI Taxonomy" id="2052"/>
    <lineage>
        <taxon>Bacteria</taxon>
        <taxon>Bacillati</taxon>
        <taxon>Actinomycetota</taxon>
        <taxon>Actinomycetes</taxon>
        <taxon>Actinomycetales</taxon>
        <taxon>Actinomycetaceae</taxon>
        <taxon>Mobiluncus</taxon>
    </lineage>
</organism>
<evidence type="ECO:0000256" key="8">
    <source>
        <dbReference type="ARBA" id="ARBA00031737"/>
    </source>
</evidence>